<keyword evidence="2" id="KW-1185">Reference proteome</keyword>
<sequence length="403" mass="44701">MAGHARMGVGEWSDRHAIQLVHTTSYLRNLPIDSQLSTLSYPHPRQTQLFHLFRACSMHDIIIYIARLLPSATIFRRTRRLTPNPSTISLLRSTRAAELLNHSHSVFSTKSTTTASLSANSPSVSAVKMTGTGTGEIIDLHSLAARGSSQLDAQLLDILDAHVNASTPPDTTAAELDKLYPAGASSEDAENFLWNLWTLFERVVRKIPAGDDRHQGLISVVEKLKSIDRETIQLWGKDTKVWSDLPMLGPTMREAWNTRPALDGTGQDASSIAEWVSLNSFAARALSASLQPWENFAIWELRAALEETSTSSTARDSNLASSSEWFIHAGKVLYDLGRHPVELSETDARALRTGELLDAKPGFSEERWKFWSAKMKEMAKQAEAKTLKERAEKALDVIMALEK</sequence>
<dbReference type="InterPro" id="IPR022085">
    <property type="entry name" value="OpdG"/>
</dbReference>
<dbReference type="Pfam" id="PF12311">
    <property type="entry name" value="DUF3632"/>
    <property type="match status" value="1"/>
</dbReference>
<name>A0A8K0SM73_9HYPO</name>
<gene>
    <name evidence="1" type="ORF">B0I35DRAFT_436896</name>
</gene>
<dbReference type="InterPro" id="IPR053204">
    <property type="entry name" value="Oxopyrrolidines_Biosynth-assoc"/>
</dbReference>
<reference evidence="1" key="1">
    <citation type="journal article" date="2021" name="Nat. Commun.">
        <title>Genetic determinants of endophytism in the Arabidopsis root mycobiome.</title>
        <authorList>
            <person name="Mesny F."/>
            <person name="Miyauchi S."/>
            <person name="Thiergart T."/>
            <person name="Pickel B."/>
            <person name="Atanasova L."/>
            <person name="Karlsson M."/>
            <person name="Huettel B."/>
            <person name="Barry K.W."/>
            <person name="Haridas S."/>
            <person name="Chen C."/>
            <person name="Bauer D."/>
            <person name="Andreopoulos W."/>
            <person name="Pangilinan J."/>
            <person name="LaButti K."/>
            <person name="Riley R."/>
            <person name="Lipzen A."/>
            <person name="Clum A."/>
            <person name="Drula E."/>
            <person name="Henrissat B."/>
            <person name="Kohler A."/>
            <person name="Grigoriev I.V."/>
            <person name="Martin F.M."/>
            <person name="Hacquard S."/>
        </authorList>
    </citation>
    <scope>NUCLEOTIDE SEQUENCE</scope>
    <source>
        <strain evidence="1">MPI-CAGE-CH-0235</strain>
    </source>
</reference>
<dbReference type="PANTHER" id="PTHR38797:SF4">
    <property type="entry name" value="NUCLEAR PORE COMPLEX PROTEIN NUP85"/>
    <property type="match status" value="1"/>
</dbReference>
<comment type="caution">
    <text evidence="1">The sequence shown here is derived from an EMBL/GenBank/DDBJ whole genome shotgun (WGS) entry which is preliminary data.</text>
</comment>
<dbReference type="PANTHER" id="PTHR38797">
    <property type="entry name" value="NUCLEAR PORE COMPLEX PROTEIN NUP85-RELATED"/>
    <property type="match status" value="1"/>
</dbReference>
<evidence type="ECO:0000313" key="1">
    <source>
        <dbReference type="EMBL" id="KAH7312396.1"/>
    </source>
</evidence>
<accession>A0A8K0SM73</accession>
<evidence type="ECO:0000313" key="2">
    <source>
        <dbReference type="Proteomes" id="UP000813444"/>
    </source>
</evidence>
<dbReference type="Proteomes" id="UP000813444">
    <property type="component" value="Unassembled WGS sequence"/>
</dbReference>
<proteinExistence type="predicted"/>
<organism evidence="1 2">
    <name type="scientific">Stachybotrys elegans</name>
    <dbReference type="NCBI Taxonomy" id="80388"/>
    <lineage>
        <taxon>Eukaryota</taxon>
        <taxon>Fungi</taxon>
        <taxon>Dikarya</taxon>
        <taxon>Ascomycota</taxon>
        <taxon>Pezizomycotina</taxon>
        <taxon>Sordariomycetes</taxon>
        <taxon>Hypocreomycetidae</taxon>
        <taxon>Hypocreales</taxon>
        <taxon>Stachybotryaceae</taxon>
        <taxon>Stachybotrys</taxon>
    </lineage>
</organism>
<dbReference type="OrthoDB" id="3350591at2759"/>
<protein>
    <submittedName>
        <fullName evidence="1">Uncharacterized protein</fullName>
    </submittedName>
</protein>
<dbReference type="AlphaFoldDB" id="A0A8K0SM73"/>
<dbReference type="EMBL" id="JAGPNK010000010">
    <property type="protein sequence ID" value="KAH7312396.1"/>
    <property type="molecule type" value="Genomic_DNA"/>
</dbReference>